<gene>
    <name evidence="3" type="ORF">EVOR1521_LOCUS22332</name>
</gene>
<dbReference type="AlphaFoldDB" id="A0AA36N8Z7"/>
<evidence type="ECO:0000313" key="4">
    <source>
        <dbReference type="Proteomes" id="UP001178507"/>
    </source>
</evidence>
<keyword evidence="2" id="KW-0472">Membrane</keyword>
<keyword evidence="2" id="KW-1133">Transmembrane helix</keyword>
<feature type="region of interest" description="Disordered" evidence="1">
    <location>
        <begin position="79"/>
        <end position="103"/>
    </location>
</feature>
<reference evidence="3" key="1">
    <citation type="submission" date="2023-08" db="EMBL/GenBank/DDBJ databases">
        <authorList>
            <person name="Chen Y."/>
            <person name="Shah S."/>
            <person name="Dougan E. K."/>
            <person name="Thang M."/>
            <person name="Chan C."/>
        </authorList>
    </citation>
    <scope>NUCLEOTIDE SEQUENCE</scope>
</reference>
<sequence length="289" mass="31081">MAGWDAAPAPRPMGGGYNAAPAPAPLAPAPPGRLQVYSEDCEGPVVSGQSPTNVSRSPARISTRQEFYVQDLRDNRRFRPVSRKALHEKTGKRDREGDTSRSKRITSLGRENLMLLDPDAAELLLLEPEDAAVAELLAGAWQCQVFASVCCATCQALLGGLSIANLLLALALSEELLRLSEKLWPYLGVFLMLAEAATLGSFLGLARALWIMQVSRGTDEQISGCVERLLLAVLHALTNTALLVLTLISGPEPQLLMAQGILGLVAFVLCLPEAVQLMSSSPRRVFNRA</sequence>
<name>A0AA36N8Z7_9DINO</name>
<keyword evidence="4" id="KW-1185">Reference proteome</keyword>
<feature type="region of interest" description="Disordered" evidence="1">
    <location>
        <begin position="1"/>
        <end position="37"/>
    </location>
</feature>
<protein>
    <submittedName>
        <fullName evidence="3">Uncharacterized protein</fullName>
    </submittedName>
</protein>
<feature type="compositionally biased region" description="Pro residues" evidence="1">
    <location>
        <begin position="22"/>
        <end position="31"/>
    </location>
</feature>
<comment type="caution">
    <text evidence="3">The sequence shown here is derived from an EMBL/GenBank/DDBJ whole genome shotgun (WGS) entry which is preliminary data.</text>
</comment>
<organism evidence="3 4">
    <name type="scientific">Effrenium voratum</name>
    <dbReference type="NCBI Taxonomy" id="2562239"/>
    <lineage>
        <taxon>Eukaryota</taxon>
        <taxon>Sar</taxon>
        <taxon>Alveolata</taxon>
        <taxon>Dinophyceae</taxon>
        <taxon>Suessiales</taxon>
        <taxon>Symbiodiniaceae</taxon>
        <taxon>Effrenium</taxon>
    </lineage>
</organism>
<dbReference type="Proteomes" id="UP001178507">
    <property type="component" value="Unassembled WGS sequence"/>
</dbReference>
<evidence type="ECO:0000256" key="2">
    <source>
        <dbReference type="SAM" id="Phobius"/>
    </source>
</evidence>
<feature type="compositionally biased region" description="Basic and acidic residues" evidence="1">
    <location>
        <begin position="85"/>
        <end position="101"/>
    </location>
</feature>
<dbReference type="EMBL" id="CAUJNA010003305">
    <property type="protein sequence ID" value="CAJ1398572.1"/>
    <property type="molecule type" value="Genomic_DNA"/>
</dbReference>
<feature type="transmembrane region" description="Helical" evidence="2">
    <location>
        <begin position="145"/>
        <end position="171"/>
    </location>
</feature>
<proteinExistence type="predicted"/>
<accession>A0AA36N8Z7</accession>
<keyword evidence="2" id="KW-0812">Transmembrane</keyword>
<feature type="transmembrane region" description="Helical" evidence="2">
    <location>
        <begin position="183"/>
        <end position="209"/>
    </location>
</feature>
<feature type="transmembrane region" description="Helical" evidence="2">
    <location>
        <begin position="255"/>
        <end position="275"/>
    </location>
</feature>
<evidence type="ECO:0000256" key="1">
    <source>
        <dbReference type="SAM" id="MobiDB-lite"/>
    </source>
</evidence>
<evidence type="ECO:0000313" key="3">
    <source>
        <dbReference type="EMBL" id="CAJ1398572.1"/>
    </source>
</evidence>
<feature type="transmembrane region" description="Helical" evidence="2">
    <location>
        <begin position="229"/>
        <end position="249"/>
    </location>
</feature>